<name>A0A9Q1L1B0_9CARY</name>
<dbReference type="EMBL" id="JAKOGI010000005">
    <property type="protein sequence ID" value="KAJ8452297.1"/>
    <property type="molecule type" value="Genomic_DNA"/>
</dbReference>
<feature type="compositionally biased region" description="Polar residues" evidence="1">
    <location>
        <begin position="295"/>
        <end position="307"/>
    </location>
</feature>
<dbReference type="PANTHER" id="PTHR33167:SF18">
    <property type="entry name" value="GB|AAF67766.1"/>
    <property type="match status" value="1"/>
</dbReference>
<dbReference type="Pfam" id="PF05904">
    <property type="entry name" value="DUF863"/>
    <property type="match status" value="2"/>
</dbReference>
<dbReference type="Proteomes" id="UP001153076">
    <property type="component" value="Unassembled WGS sequence"/>
</dbReference>
<feature type="compositionally biased region" description="Pro residues" evidence="1">
    <location>
        <begin position="513"/>
        <end position="525"/>
    </location>
</feature>
<feature type="region of interest" description="Disordered" evidence="1">
    <location>
        <begin position="507"/>
        <end position="545"/>
    </location>
</feature>
<dbReference type="OrthoDB" id="630817at2759"/>
<feature type="compositionally biased region" description="Basic and acidic residues" evidence="1">
    <location>
        <begin position="526"/>
        <end position="535"/>
    </location>
</feature>
<feature type="compositionally biased region" description="Basic and acidic residues" evidence="1">
    <location>
        <begin position="284"/>
        <end position="294"/>
    </location>
</feature>
<comment type="caution">
    <text evidence="2">The sequence shown here is derived from an EMBL/GenBank/DDBJ whole genome shotgun (WGS) entry which is preliminary data.</text>
</comment>
<feature type="region of interest" description="Disordered" evidence="1">
    <location>
        <begin position="421"/>
        <end position="446"/>
    </location>
</feature>
<keyword evidence="3" id="KW-1185">Reference proteome</keyword>
<evidence type="ECO:0000313" key="2">
    <source>
        <dbReference type="EMBL" id="KAJ8452297.1"/>
    </source>
</evidence>
<dbReference type="InterPro" id="IPR008581">
    <property type="entry name" value="DUF863_pln"/>
</dbReference>
<dbReference type="AlphaFoldDB" id="A0A9Q1L1B0"/>
<reference evidence="2" key="1">
    <citation type="submission" date="2022-04" db="EMBL/GenBank/DDBJ databases">
        <title>Carnegiea gigantea Genome sequencing and assembly v2.</title>
        <authorList>
            <person name="Copetti D."/>
            <person name="Sanderson M.J."/>
            <person name="Burquez A."/>
            <person name="Wojciechowski M.F."/>
        </authorList>
    </citation>
    <scope>NUCLEOTIDE SEQUENCE</scope>
    <source>
        <strain evidence="2">SGP5-SGP5p</strain>
        <tissue evidence="2">Aerial part</tissue>
    </source>
</reference>
<dbReference type="PANTHER" id="PTHR33167">
    <property type="entry name" value="TRANSCRIPTION FACTOR, PUTATIVE (DUF863)-RELATED"/>
    <property type="match status" value="1"/>
</dbReference>
<feature type="region of interest" description="Disordered" evidence="1">
    <location>
        <begin position="276"/>
        <end position="313"/>
    </location>
</feature>
<gene>
    <name evidence="2" type="ORF">Cgig2_006102</name>
</gene>
<accession>A0A9Q1L1B0</accession>
<evidence type="ECO:0000256" key="1">
    <source>
        <dbReference type="SAM" id="MobiDB-lite"/>
    </source>
</evidence>
<feature type="region of interest" description="Disordered" evidence="1">
    <location>
        <begin position="713"/>
        <end position="733"/>
    </location>
</feature>
<sequence>MSRATMQCQSYFPVYHSNYDLNLNANSGTRPIHNINGTFQSGHYSIYTSPVPQGPLELLRQTILMHEATFRDQVQELHRLYERQRELMGELRSKEPYMNHLHLELEGQSSNSCSKYLNSGVQITLHSLPLVNLHCKPFTVSTYSIETPLDSIKELKTPAPAVSHNESHLNNFHSPESKARKIGGKFLDLELPAEVYIDIEEGESLEDANPNPPVPTCLSSSKPSEIVVGTDPMASIALQGAFLSPSSFAQSNSNLADLNEPTTACCSGKNNGNIGNEETYYDPDVSKGDHDTLNESKAGSDGSSSTPKFIGHKVDNTNPELCSGSSQRNPSARLEKNPCVVQALPCFFNQVPSRRGAKIISINKGHVDGKLDGSSRCKSLKSSCSESRLKGSVISLSSITSEHLMHGNDLNGIDLNSEFVLPNDDTNRQSDSSSVRPQDGKTTRKRKKCRLIDINLPCAFDTEEGPDIEADQVGGDYKNSAEINLNSCLNDDGIRPKSTCSHKIALEIDLEAPPSPEVEEGPPPRGDSEENHPETHQIPTSQDVDPCLEPEKVAAETIVSISSSCKSEPYHEIRNLKKCETSNSGTLEWFAGLIESISYDLKNDSGTLNYDDTYRLDEFEVMTLELTEMKEEEYWCKNSTQIKSIPCSVPLDTQMRKGRTRRPKRKDFQREVLPSLTSLSRYEVTEDIQMIEGLMEAAGTPWHLTRARRACRMGRKPRAAKQPATSTSDVPELKGRALMSWGKTNRRPRGRRNPTSPSMVLTRWLVFSA</sequence>
<evidence type="ECO:0000313" key="3">
    <source>
        <dbReference type="Proteomes" id="UP001153076"/>
    </source>
</evidence>
<proteinExistence type="predicted"/>
<protein>
    <submittedName>
        <fullName evidence="2">Uncharacterized protein</fullName>
    </submittedName>
</protein>
<organism evidence="2 3">
    <name type="scientific">Carnegiea gigantea</name>
    <dbReference type="NCBI Taxonomy" id="171969"/>
    <lineage>
        <taxon>Eukaryota</taxon>
        <taxon>Viridiplantae</taxon>
        <taxon>Streptophyta</taxon>
        <taxon>Embryophyta</taxon>
        <taxon>Tracheophyta</taxon>
        <taxon>Spermatophyta</taxon>
        <taxon>Magnoliopsida</taxon>
        <taxon>eudicotyledons</taxon>
        <taxon>Gunneridae</taxon>
        <taxon>Pentapetalae</taxon>
        <taxon>Caryophyllales</taxon>
        <taxon>Cactineae</taxon>
        <taxon>Cactaceae</taxon>
        <taxon>Cactoideae</taxon>
        <taxon>Echinocereeae</taxon>
        <taxon>Carnegiea</taxon>
    </lineage>
</organism>